<keyword evidence="11" id="KW-1185">Reference proteome</keyword>
<dbReference type="Proteomes" id="UP000293874">
    <property type="component" value="Unassembled WGS sequence"/>
</dbReference>
<dbReference type="SUPFAM" id="SSF51445">
    <property type="entry name" value="(Trans)glycosidases"/>
    <property type="match status" value="1"/>
</dbReference>
<dbReference type="InterPro" id="IPR015883">
    <property type="entry name" value="Glyco_hydro_20_cat"/>
</dbReference>
<evidence type="ECO:0000256" key="7">
    <source>
        <dbReference type="SAM" id="SignalP"/>
    </source>
</evidence>
<dbReference type="Gene3D" id="3.20.20.80">
    <property type="entry name" value="Glycosidases"/>
    <property type="match status" value="1"/>
</dbReference>
<evidence type="ECO:0000313" key="11">
    <source>
        <dbReference type="Proteomes" id="UP000293874"/>
    </source>
</evidence>
<dbReference type="PANTHER" id="PTHR22600:SF57">
    <property type="entry name" value="BETA-N-ACETYLHEXOSAMINIDASE"/>
    <property type="match status" value="1"/>
</dbReference>
<dbReference type="PANTHER" id="PTHR22600">
    <property type="entry name" value="BETA-HEXOSAMINIDASE"/>
    <property type="match status" value="1"/>
</dbReference>
<dbReference type="InterPro" id="IPR025705">
    <property type="entry name" value="Beta_hexosaminidase_sua/sub"/>
</dbReference>
<dbReference type="InterPro" id="IPR029018">
    <property type="entry name" value="Hex-like_dom2"/>
</dbReference>
<dbReference type="GO" id="GO:0030203">
    <property type="term" value="P:glycosaminoglycan metabolic process"/>
    <property type="evidence" value="ECO:0007669"/>
    <property type="project" value="TreeGrafter"/>
</dbReference>
<organism evidence="10 11">
    <name type="scientific">Pseudobacter ginsenosidimutans</name>
    <dbReference type="NCBI Taxonomy" id="661488"/>
    <lineage>
        <taxon>Bacteria</taxon>
        <taxon>Pseudomonadati</taxon>
        <taxon>Bacteroidota</taxon>
        <taxon>Chitinophagia</taxon>
        <taxon>Chitinophagales</taxon>
        <taxon>Chitinophagaceae</taxon>
        <taxon>Pseudobacter</taxon>
    </lineage>
</organism>
<dbReference type="InterPro" id="IPR015882">
    <property type="entry name" value="HEX_bac_N"/>
</dbReference>
<protein>
    <recommendedName>
        <fullName evidence="3">beta-N-acetylhexosaminidase</fullName>
        <ecNumber evidence="3">3.2.1.52</ecNumber>
    </recommendedName>
</protein>
<feature type="active site" description="Proton donor" evidence="6">
    <location>
        <position position="333"/>
    </location>
</feature>
<proteinExistence type="inferred from homology"/>
<comment type="caution">
    <text evidence="10">The sequence shown here is derived from an EMBL/GenBank/DDBJ whole genome shotgun (WGS) entry which is preliminary data.</text>
</comment>
<evidence type="ECO:0000256" key="5">
    <source>
        <dbReference type="ARBA" id="ARBA00023295"/>
    </source>
</evidence>
<evidence type="ECO:0000256" key="4">
    <source>
        <dbReference type="ARBA" id="ARBA00022801"/>
    </source>
</evidence>
<name>A0A4Q7N2E6_9BACT</name>
<feature type="signal peptide" evidence="7">
    <location>
        <begin position="1"/>
        <end position="21"/>
    </location>
</feature>
<evidence type="ECO:0000256" key="1">
    <source>
        <dbReference type="ARBA" id="ARBA00001231"/>
    </source>
</evidence>
<reference evidence="10 11" key="1">
    <citation type="submission" date="2019-02" db="EMBL/GenBank/DDBJ databases">
        <title>Genomic Encyclopedia of Type Strains, Phase IV (KMG-IV): sequencing the most valuable type-strain genomes for metagenomic binning, comparative biology and taxonomic classification.</title>
        <authorList>
            <person name="Goeker M."/>
        </authorList>
    </citation>
    <scope>NUCLEOTIDE SEQUENCE [LARGE SCALE GENOMIC DNA]</scope>
    <source>
        <strain evidence="10 11">DSM 18116</strain>
    </source>
</reference>
<dbReference type="PRINTS" id="PR00738">
    <property type="entry name" value="GLHYDRLASE20"/>
</dbReference>
<dbReference type="Pfam" id="PF02838">
    <property type="entry name" value="Glyco_hydro_20b"/>
    <property type="match status" value="1"/>
</dbReference>
<feature type="chain" id="PRO_5020384699" description="beta-N-acetylhexosaminidase" evidence="7">
    <location>
        <begin position="22"/>
        <end position="616"/>
    </location>
</feature>
<evidence type="ECO:0000313" key="10">
    <source>
        <dbReference type="EMBL" id="RZS74979.1"/>
    </source>
</evidence>
<evidence type="ECO:0000256" key="3">
    <source>
        <dbReference type="ARBA" id="ARBA00012663"/>
    </source>
</evidence>
<dbReference type="InterPro" id="IPR017853">
    <property type="entry name" value="GH"/>
</dbReference>
<feature type="domain" description="Beta-hexosaminidase bacterial type N-terminal" evidence="9">
    <location>
        <begin position="26"/>
        <end position="150"/>
    </location>
</feature>
<dbReference type="EMBL" id="SGXA01000001">
    <property type="protein sequence ID" value="RZS74979.1"/>
    <property type="molecule type" value="Genomic_DNA"/>
</dbReference>
<dbReference type="Pfam" id="PF00728">
    <property type="entry name" value="Glyco_hydro_20"/>
    <property type="match status" value="1"/>
</dbReference>
<evidence type="ECO:0000256" key="2">
    <source>
        <dbReference type="ARBA" id="ARBA00006285"/>
    </source>
</evidence>
<keyword evidence="5" id="KW-0326">Glycosidase</keyword>
<dbReference type="Gene3D" id="3.30.379.10">
    <property type="entry name" value="Chitobiase/beta-hexosaminidase domain 2-like"/>
    <property type="match status" value="1"/>
</dbReference>
<dbReference type="GO" id="GO:0005975">
    <property type="term" value="P:carbohydrate metabolic process"/>
    <property type="evidence" value="ECO:0007669"/>
    <property type="project" value="InterPro"/>
</dbReference>
<evidence type="ECO:0000259" key="8">
    <source>
        <dbReference type="Pfam" id="PF00728"/>
    </source>
</evidence>
<dbReference type="CDD" id="cd06563">
    <property type="entry name" value="GH20_chitobiase-like"/>
    <property type="match status" value="1"/>
</dbReference>
<keyword evidence="7" id="KW-0732">Signal</keyword>
<evidence type="ECO:0000259" key="9">
    <source>
        <dbReference type="Pfam" id="PF02838"/>
    </source>
</evidence>
<dbReference type="GO" id="GO:0004563">
    <property type="term" value="F:beta-N-acetylhexosaminidase activity"/>
    <property type="evidence" value="ECO:0007669"/>
    <property type="project" value="UniProtKB-EC"/>
</dbReference>
<comment type="catalytic activity">
    <reaction evidence="1">
        <text>Hydrolysis of terminal non-reducing N-acetyl-D-hexosamine residues in N-acetyl-beta-D-hexosaminides.</text>
        <dbReference type="EC" id="3.2.1.52"/>
    </reaction>
</comment>
<feature type="domain" description="Glycoside hydrolase family 20 catalytic" evidence="8">
    <location>
        <begin position="154"/>
        <end position="503"/>
    </location>
</feature>
<dbReference type="AlphaFoldDB" id="A0A4Q7N2E6"/>
<dbReference type="GO" id="GO:0016020">
    <property type="term" value="C:membrane"/>
    <property type="evidence" value="ECO:0007669"/>
    <property type="project" value="TreeGrafter"/>
</dbReference>
<comment type="similarity">
    <text evidence="2">Belongs to the glycosyl hydrolase 20 family.</text>
</comment>
<gene>
    <name evidence="10" type="ORF">EV199_0831</name>
</gene>
<sequence>MYCRNILTGLLLLIISNYSQAQSPEPGVIPMPENMMVKDGYFTIGPNTLLLYTDEPSKKKASLFASFILKNYGIALVQEKTSRNNVKNSIYFSHERGRSNKDESYTLSIDPAAIVVAGNETGLFYGVQTMMQLVHNNNGNIRLKCAEINDKPRYSYRGIMQDVGYHIYPVSFIKSQIEMLAKYKMNVYHWHLTEDHGWRIEIKKYPKLTSVGAYRAGSQVSHYVDSLSGIDHIPYGGFYTQDEIRDIVAFAKERHVTIIPEIELPGHSLAALASYPQLACGDNPGPFKVAEHWGIYEDVYCAGKENTFKFLEDVLTEVMELFPSEYIHIGGDECPKDRWKACRYCQKRIKDQKLKDEFELQSYFVKRIEKFVNSKGRKIIGWDEILEGGLAPNAAVMSWRNIEEGIKAAKQRHDVVMAPQTHVYFDFIQGKRELEPLAIGWGYNPIEKVLAFDPTPAELKEEEKKHIIGVEAAIWTEHMDTHRKVEYMLYPRLMALAEIAWTPRKKIDSVNFFEKRLPLHLAELDTTDKVYRIPGPIGIKDTTLYGAEFRIEMKAPVTGAKIYYNFEGQDARETDFLYDKPVHIILHKGERRQLKVVVVTPSGKRSTNTTMFFINP</sequence>
<dbReference type="EC" id="3.2.1.52" evidence="3"/>
<dbReference type="OrthoDB" id="726159at2"/>
<keyword evidence="4" id="KW-0378">Hydrolase</keyword>
<dbReference type="SUPFAM" id="SSF55545">
    <property type="entry name" value="beta-N-acetylhexosaminidase-like domain"/>
    <property type="match status" value="1"/>
</dbReference>
<evidence type="ECO:0000256" key="6">
    <source>
        <dbReference type="PIRSR" id="PIRSR625705-1"/>
    </source>
</evidence>
<accession>A0A4Q7N2E6</accession>